<sequence length="143" mass="16952">MGNPLSPLCAEIFMDNLEHTIHDHPLSQRFLYWFRYVDDIICCFTGSKRQLHSFQNLINSIHPKIKFTLEEELDNSINFIDITIKKLDDKHSFSVYHKPSQTDTVIHNSSVHPIQQKCHHLIVWFIDLLTFRFRMLISTKKKA</sequence>
<gene>
    <name evidence="2" type="ORF">WA026_014921</name>
</gene>
<proteinExistence type="predicted"/>
<dbReference type="PROSITE" id="PS50878">
    <property type="entry name" value="RT_POL"/>
    <property type="match status" value="1"/>
</dbReference>
<comment type="caution">
    <text evidence="2">The sequence shown here is derived from an EMBL/GenBank/DDBJ whole genome shotgun (WGS) entry which is preliminary data.</text>
</comment>
<dbReference type="InterPro" id="IPR000477">
    <property type="entry name" value="RT_dom"/>
</dbReference>
<accession>A0AAW1UZ13</accession>
<feature type="domain" description="Reverse transcriptase" evidence="1">
    <location>
        <begin position="1"/>
        <end position="95"/>
    </location>
</feature>
<dbReference type="PANTHER" id="PTHR21301:SF10">
    <property type="entry name" value="REVERSE TRANSCRIPTASE DOMAIN-CONTAINING PROTEIN"/>
    <property type="match status" value="1"/>
</dbReference>
<organism evidence="2 3">
    <name type="scientific">Henosepilachna vigintioctopunctata</name>
    <dbReference type="NCBI Taxonomy" id="420089"/>
    <lineage>
        <taxon>Eukaryota</taxon>
        <taxon>Metazoa</taxon>
        <taxon>Ecdysozoa</taxon>
        <taxon>Arthropoda</taxon>
        <taxon>Hexapoda</taxon>
        <taxon>Insecta</taxon>
        <taxon>Pterygota</taxon>
        <taxon>Neoptera</taxon>
        <taxon>Endopterygota</taxon>
        <taxon>Coleoptera</taxon>
        <taxon>Polyphaga</taxon>
        <taxon>Cucujiformia</taxon>
        <taxon>Coccinelloidea</taxon>
        <taxon>Coccinellidae</taxon>
        <taxon>Epilachninae</taxon>
        <taxon>Epilachnini</taxon>
        <taxon>Henosepilachna</taxon>
    </lineage>
</organism>
<evidence type="ECO:0000313" key="2">
    <source>
        <dbReference type="EMBL" id="KAK9886134.1"/>
    </source>
</evidence>
<evidence type="ECO:0000313" key="3">
    <source>
        <dbReference type="Proteomes" id="UP001431783"/>
    </source>
</evidence>
<name>A0AAW1UZ13_9CUCU</name>
<dbReference type="Proteomes" id="UP001431783">
    <property type="component" value="Unassembled WGS sequence"/>
</dbReference>
<dbReference type="PANTHER" id="PTHR21301">
    <property type="entry name" value="REVERSE TRANSCRIPTASE"/>
    <property type="match status" value="1"/>
</dbReference>
<protein>
    <recommendedName>
        <fullName evidence="1">Reverse transcriptase domain-containing protein</fullName>
    </recommendedName>
</protein>
<keyword evidence="3" id="KW-1185">Reference proteome</keyword>
<dbReference type="AlphaFoldDB" id="A0AAW1UZ13"/>
<dbReference type="CDD" id="cd00304">
    <property type="entry name" value="RT_like"/>
    <property type="match status" value="1"/>
</dbReference>
<dbReference type="EMBL" id="JARQZJ010000098">
    <property type="protein sequence ID" value="KAK9886134.1"/>
    <property type="molecule type" value="Genomic_DNA"/>
</dbReference>
<reference evidence="2 3" key="1">
    <citation type="submission" date="2023-03" db="EMBL/GenBank/DDBJ databases">
        <title>Genome insight into feeding habits of ladybird beetles.</title>
        <authorList>
            <person name="Li H.-S."/>
            <person name="Huang Y.-H."/>
            <person name="Pang H."/>
        </authorList>
    </citation>
    <scope>NUCLEOTIDE SEQUENCE [LARGE SCALE GENOMIC DNA]</scope>
    <source>
        <strain evidence="2">SYSU_2023b</strain>
        <tissue evidence="2">Whole body</tissue>
    </source>
</reference>
<evidence type="ECO:0000259" key="1">
    <source>
        <dbReference type="PROSITE" id="PS50878"/>
    </source>
</evidence>